<dbReference type="InterPro" id="IPR039615">
    <property type="entry name" value="PKS"/>
</dbReference>
<keyword evidence="2" id="KW-1185">Reference proteome</keyword>
<dbReference type="PANTHER" id="PTHR33781">
    <property type="entry name" value="PROTEIN PHYTOCHROME KINASE SUBSTRATE 1-RELATED"/>
    <property type="match status" value="1"/>
</dbReference>
<dbReference type="GO" id="GO:0009638">
    <property type="term" value="P:phototropism"/>
    <property type="evidence" value="ECO:0007669"/>
    <property type="project" value="InterPro"/>
</dbReference>
<evidence type="ECO:0000313" key="2">
    <source>
        <dbReference type="Proteomes" id="UP001359559"/>
    </source>
</evidence>
<proteinExistence type="predicted"/>
<accession>A0AAN9KKS8</accession>
<comment type="caution">
    <text evidence="1">The sequence shown here is derived from an EMBL/GenBank/DDBJ whole genome shotgun (WGS) entry which is preliminary data.</text>
</comment>
<dbReference type="PANTHER" id="PTHR33781:SF17">
    <property type="entry name" value="KINASE SUBSTRATE PROTEIN, PUTATIVE-RELATED"/>
    <property type="match status" value="1"/>
</dbReference>
<dbReference type="AlphaFoldDB" id="A0AAN9KKS8"/>
<organism evidence="1 2">
    <name type="scientific">Clitoria ternatea</name>
    <name type="common">Butterfly pea</name>
    <dbReference type="NCBI Taxonomy" id="43366"/>
    <lineage>
        <taxon>Eukaryota</taxon>
        <taxon>Viridiplantae</taxon>
        <taxon>Streptophyta</taxon>
        <taxon>Embryophyta</taxon>
        <taxon>Tracheophyta</taxon>
        <taxon>Spermatophyta</taxon>
        <taxon>Magnoliopsida</taxon>
        <taxon>eudicotyledons</taxon>
        <taxon>Gunneridae</taxon>
        <taxon>Pentapetalae</taxon>
        <taxon>rosids</taxon>
        <taxon>fabids</taxon>
        <taxon>Fabales</taxon>
        <taxon>Fabaceae</taxon>
        <taxon>Papilionoideae</taxon>
        <taxon>50 kb inversion clade</taxon>
        <taxon>NPAAA clade</taxon>
        <taxon>indigoferoid/millettioid clade</taxon>
        <taxon>Phaseoleae</taxon>
        <taxon>Clitoria</taxon>
    </lineage>
</organism>
<dbReference type="EMBL" id="JAYKXN010000001">
    <property type="protein sequence ID" value="KAK7317992.1"/>
    <property type="molecule type" value="Genomic_DNA"/>
</dbReference>
<name>A0AAN9KKS8_CLITE</name>
<sequence>MITNSNNFHELQTFNSEKSSNHLSDAIFSPYTNYNEGNLNSHPFIMSNKKSPLNQLEKKQENGEIGVFGAERYFNVGEVETPRSPYIASATTTKYLHHQRDEQVGVNTRKYQLQYGTPSILSESTSNSQSALLQSKMMRNKNNSSMSRKDKGQTKSVLSGFGFKCSCSDKDSVDAGEVSFSKSSTSYASLHRKTTSRKLIDIAALDATHSIKICKPNPELLKINREKENNTLPFSTLSPPGLGNQNHLVKMQFQIREEEEDPRKSLEVFGSPVLSSNKSRTKSLSIDRRLTTTMSSRDYSAPRIEEIDSSYVNDAASDASSDLFEIESIKSKTNPFLARQASDAASSCMSPTTGYAPSEASIEWSVVTASAAVMSDCEEQMSEVTIRSPIRTQFTSSNGKAKNIREVQRVRRPSMLLGCKSHKAVRVAGDAFITYEKPSKTNTSQVARFPSESKIGNFGARHGQGQHQHAYATPTHASKLLYI</sequence>
<gene>
    <name evidence="1" type="ORF">RJT34_02678</name>
</gene>
<dbReference type="Proteomes" id="UP001359559">
    <property type="component" value="Unassembled WGS sequence"/>
</dbReference>
<evidence type="ECO:0000313" key="1">
    <source>
        <dbReference type="EMBL" id="KAK7317992.1"/>
    </source>
</evidence>
<reference evidence="1 2" key="1">
    <citation type="submission" date="2024-01" db="EMBL/GenBank/DDBJ databases">
        <title>The genomes of 5 underutilized Papilionoideae crops provide insights into root nodulation and disease resistance.</title>
        <authorList>
            <person name="Yuan L."/>
        </authorList>
    </citation>
    <scope>NUCLEOTIDE SEQUENCE [LARGE SCALE GENOMIC DNA]</scope>
    <source>
        <strain evidence="1">LY-2023</strain>
        <tissue evidence="1">Leaf</tissue>
    </source>
</reference>
<protein>
    <submittedName>
        <fullName evidence="1">Uncharacterized protein</fullName>
    </submittedName>
</protein>